<feature type="compositionally biased region" description="Polar residues" evidence="7">
    <location>
        <begin position="520"/>
        <end position="530"/>
    </location>
</feature>
<evidence type="ECO:0000256" key="6">
    <source>
        <dbReference type="ARBA" id="ARBA00046062"/>
    </source>
</evidence>
<dbReference type="CDD" id="cd16117">
    <property type="entry name" value="UBX_UBXN4"/>
    <property type="match status" value="1"/>
</dbReference>
<feature type="compositionally biased region" description="Basic and acidic residues" evidence="7">
    <location>
        <begin position="217"/>
        <end position="252"/>
    </location>
</feature>
<comment type="subcellular location">
    <subcellularLocation>
        <location evidence="1">Endoplasmic reticulum membrane</location>
        <topology evidence="1">Peripheral membrane protein</topology>
    </subcellularLocation>
</comment>
<feature type="region of interest" description="Disordered" evidence="7">
    <location>
        <begin position="460"/>
        <end position="530"/>
    </location>
</feature>
<evidence type="ECO:0000256" key="7">
    <source>
        <dbReference type="SAM" id="MobiDB-lite"/>
    </source>
</evidence>
<feature type="compositionally biased region" description="Basic and acidic residues" evidence="7">
    <location>
        <begin position="494"/>
        <end position="513"/>
    </location>
</feature>
<accession>A0ABM1KFW0</accession>
<keyword evidence="2" id="KW-0834">Unfolded protein response</keyword>
<dbReference type="PANTHER" id="PTHR46424">
    <property type="entry name" value="UBX DOMAIN-CONTAINING PROTEIN 4"/>
    <property type="match status" value="1"/>
</dbReference>
<name>A0ABM1KFW0_GEKJA</name>
<gene>
    <name evidence="10" type="primary">UBXN4</name>
</gene>
<dbReference type="Proteomes" id="UP000694871">
    <property type="component" value="Unplaced"/>
</dbReference>
<organism evidence="9 10">
    <name type="scientific">Gekko japonicus</name>
    <name type="common">Schlegel's Japanese gecko</name>
    <dbReference type="NCBI Taxonomy" id="146911"/>
    <lineage>
        <taxon>Eukaryota</taxon>
        <taxon>Metazoa</taxon>
        <taxon>Chordata</taxon>
        <taxon>Craniata</taxon>
        <taxon>Vertebrata</taxon>
        <taxon>Euteleostomi</taxon>
        <taxon>Lepidosauria</taxon>
        <taxon>Squamata</taxon>
        <taxon>Bifurcata</taxon>
        <taxon>Gekkota</taxon>
        <taxon>Gekkonidae</taxon>
        <taxon>Gekkoninae</taxon>
        <taxon>Gekko</taxon>
    </lineage>
</organism>
<evidence type="ECO:0000256" key="4">
    <source>
        <dbReference type="ARBA" id="ARBA00040925"/>
    </source>
</evidence>
<feature type="region of interest" description="Disordered" evidence="7">
    <location>
        <begin position="195"/>
        <end position="252"/>
    </location>
</feature>
<proteinExistence type="predicted"/>
<evidence type="ECO:0000313" key="10">
    <source>
        <dbReference type="RefSeq" id="XP_015272597.1"/>
    </source>
</evidence>
<evidence type="ECO:0000313" key="9">
    <source>
        <dbReference type="Proteomes" id="UP000694871"/>
    </source>
</evidence>
<feature type="domain" description="UBX" evidence="8">
    <location>
        <begin position="337"/>
        <end position="415"/>
    </location>
</feature>
<dbReference type="InterPro" id="IPR001012">
    <property type="entry name" value="UBX_dom"/>
</dbReference>
<dbReference type="InterPro" id="IPR036249">
    <property type="entry name" value="Thioredoxin-like_sf"/>
</dbReference>
<dbReference type="SMART" id="SM00166">
    <property type="entry name" value="UBX"/>
    <property type="match status" value="1"/>
</dbReference>
<evidence type="ECO:0000256" key="1">
    <source>
        <dbReference type="ARBA" id="ARBA00004406"/>
    </source>
</evidence>
<dbReference type="SUPFAM" id="SSF52833">
    <property type="entry name" value="Thioredoxin-like"/>
    <property type="match status" value="1"/>
</dbReference>
<dbReference type="PROSITE" id="PS50033">
    <property type="entry name" value="UBX"/>
    <property type="match status" value="1"/>
</dbReference>
<evidence type="ECO:0000256" key="2">
    <source>
        <dbReference type="ARBA" id="ARBA00023230"/>
    </source>
</evidence>
<dbReference type="InterPro" id="IPR029071">
    <property type="entry name" value="Ubiquitin-like_domsf"/>
</dbReference>
<comment type="subunit">
    <text evidence="3">Directly interacts with VCP. Interacts with UBQLN1. Forms a complex with VCP and UBQLN1.</text>
</comment>
<protein>
    <recommendedName>
        <fullName evidence="4">UBX domain-containing protein 4</fullName>
    </recommendedName>
    <alternativeName>
        <fullName evidence="5">UBX domain-containing protein 2</fullName>
    </alternativeName>
</protein>
<dbReference type="GeneID" id="107115409"/>
<dbReference type="Gene3D" id="3.10.20.90">
    <property type="entry name" value="Phosphatidylinositol 3-kinase Catalytic Subunit, Chain A, domain 1"/>
    <property type="match status" value="1"/>
</dbReference>
<dbReference type="RefSeq" id="XP_015272597.1">
    <property type="nucleotide sequence ID" value="XM_015417111.1"/>
</dbReference>
<sequence length="530" mass="59592">MLWFPGTIPAAIAAAKQRGAVFVVFVTGDDEQSTEMTTSWEDEKVTEAVADGFVAIKIDIESEACLQFSQIYPVVCVPSSFFIGDNGIPLEVIAGSVSAEELITRINKVKQMHMLKNEVLESPASCSSSLYNVTDDSGSQTSQPIGAQPESLHVFSASEINSVQTNELPEENDRRAEPQSLDDLTAKVESFIQNSVQTNELPEENDRRAEPQSLDDLTAKVERVTKKLEQRQEEKKKEEAQKDIKKEVERRKTGKDMLEYKRKQEEERTKRILEEKNREKAEDRAARERIKQQIALDRAERASRYAKAQEEAEAAKAAALQVQQAEMEAKKEALQIERSTIARIQFRLPDGSSITNNFPVDAHLEEARQFAAQTVGNTYGNFSLATMFPRREFTKDDYGKKLSDLELAPSASVVLLPAGKSTTAVVQASGGDFWKFLGTVLYPLIAVWRFISNFLFSNPPPSQTSERPHQQDHSNPSSSTTESSRQVVRKRVLEKRGEEFKKEGKIYRLRTQDDGEDDNNTWNGNSTQQM</sequence>
<evidence type="ECO:0000256" key="3">
    <source>
        <dbReference type="ARBA" id="ARBA00038812"/>
    </source>
</evidence>
<comment type="function">
    <text evidence="6">Involved in endoplasmic reticulum-associated protein degradation (ERAD). Acts as a platform to recruit both UBQLN1 and VCP to the ER during ERAD.</text>
</comment>
<feature type="compositionally biased region" description="Low complexity" evidence="7">
    <location>
        <begin position="474"/>
        <end position="484"/>
    </location>
</feature>
<reference evidence="10" key="1">
    <citation type="submission" date="2025-08" db="UniProtKB">
        <authorList>
            <consortium name="RefSeq"/>
        </authorList>
    </citation>
    <scope>IDENTIFICATION</scope>
</reference>
<evidence type="ECO:0000259" key="8">
    <source>
        <dbReference type="PROSITE" id="PS50033"/>
    </source>
</evidence>
<dbReference type="SUPFAM" id="SSF54236">
    <property type="entry name" value="Ubiquitin-like"/>
    <property type="match status" value="1"/>
</dbReference>
<evidence type="ECO:0000256" key="5">
    <source>
        <dbReference type="ARBA" id="ARBA00041575"/>
    </source>
</evidence>
<dbReference type="PANTHER" id="PTHR46424:SF1">
    <property type="entry name" value="UBX DOMAIN-CONTAINING PROTEIN 4"/>
    <property type="match status" value="1"/>
</dbReference>
<dbReference type="Pfam" id="PF00789">
    <property type="entry name" value="UBX"/>
    <property type="match status" value="1"/>
</dbReference>
<dbReference type="Pfam" id="PF23187">
    <property type="entry name" value="UBX7_N"/>
    <property type="match status" value="1"/>
</dbReference>
<keyword evidence="9" id="KW-1185">Reference proteome</keyword>
<dbReference type="Gene3D" id="3.40.30.10">
    <property type="entry name" value="Glutaredoxin"/>
    <property type="match status" value="1"/>
</dbReference>